<gene>
    <name evidence="2" type="ORF">DESPIG_01868</name>
</gene>
<reference evidence="2 3" key="2">
    <citation type="submission" date="2008-10" db="EMBL/GenBank/DDBJ databases">
        <authorList>
            <person name="Fulton L."/>
            <person name="Clifton S."/>
            <person name="Fulton B."/>
            <person name="Xu J."/>
            <person name="Minx P."/>
            <person name="Pepin K.H."/>
            <person name="Johnson M."/>
            <person name="Bhonagiri V."/>
            <person name="Nash W.E."/>
            <person name="Mardis E.R."/>
            <person name="Wilson R.K."/>
        </authorList>
    </citation>
    <scope>NUCLEOTIDE SEQUENCE [LARGE SCALE GENOMIC DNA]</scope>
    <source>
        <strain evidence="2 3">ATCC 29098</strain>
    </source>
</reference>
<sequence length="44" mass="4668">MSLSYAVIGASGRIGPPTGGRDARRRKQKRPGEAPAFVRICRAG</sequence>
<dbReference type="HOGENOM" id="CLU_3215395_0_0_7"/>
<organism evidence="2 3">
    <name type="scientific">Desulfovibrio piger ATCC 29098</name>
    <dbReference type="NCBI Taxonomy" id="411464"/>
    <lineage>
        <taxon>Bacteria</taxon>
        <taxon>Pseudomonadati</taxon>
        <taxon>Thermodesulfobacteriota</taxon>
        <taxon>Desulfovibrionia</taxon>
        <taxon>Desulfovibrionales</taxon>
        <taxon>Desulfovibrionaceae</taxon>
        <taxon>Desulfovibrio</taxon>
    </lineage>
</organism>
<dbReference type="AlphaFoldDB" id="B6WUV7"/>
<dbReference type="Proteomes" id="UP000003676">
    <property type="component" value="Unassembled WGS sequence"/>
</dbReference>
<proteinExistence type="predicted"/>
<evidence type="ECO:0000256" key="1">
    <source>
        <dbReference type="SAM" id="MobiDB-lite"/>
    </source>
</evidence>
<protein>
    <submittedName>
        <fullName evidence="2">Uncharacterized protein</fullName>
    </submittedName>
</protein>
<evidence type="ECO:0000313" key="2">
    <source>
        <dbReference type="EMBL" id="EEB33271.1"/>
    </source>
</evidence>
<accession>B6WUV7</accession>
<reference evidence="2 3" key="1">
    <citation type="submission" date="2008-10" db="EMBL/GenBank/DDBJ databases">
        <title>Draft genome sequence of Desulvovibrio piger (ATCC 29098).</title>
        <authorList>
            <person name="Sudarsanam P."/>
            <person name="Ley R."/>
            <person name="Guruge J."/>
            <person name="Turnbaugh P.J."/>
            <person name="Mahowald M."/>
            <person name="Liep D."/>
            <person name="Gordon J."/>
        </authorList>
    </citation>
    <scope>NUCLEOTIDE SEQUENCE [LARGE SCALE GENOMIC DNA]</scope>
    <source>
        <strain evidence="2 3">ATCC 29098</strain>
    </source>
</reference>
<feature type="region of interest" description="Disordered" evidence="1">
    <location>
        <begin position="1"/>
        <end position="36"/>
    </location>
</feature>
<name>B6WUV7_9BACT</name>
<dbReference type="EMBL" id="ABXU01000058">
    <property type="protein sequence ID" value="EEB33271.1"/>
    <property type="molecule type" value="Genomic_DNA"/>
</dbReference>
<evidence type="ECO:0000313" key="3">
    <source>
        <dbReference type="Proteomes" id="UP000003676"/>
    </source>
</evidence>
<comment type="caution">
    <text evidence="2">The sequence shown here is derived from an EMBL/GenBank/DDBJ whole genome shotgun (WGS) entry which is preliminary data.</text>
</comment>